<sequence>MSNERIILNVGSVKYETYISTLTAYPDTVLGVMFSPRNREMLKIENGEVFIDRDGYLFWYILQFYRTGVIPTIPTSHATASLIAFSQEDLAREIDYYQLPLPAPTEPSPSVLATTLGSKTVDEFISALCSTAKDTLANFRTNLAFTYFQHPRECKDYWANDVVSHPWTARLKEFEIVGFEILESVGQEIGQYLQKHLQGLRWKLELHVGNTPSSNNSYRVVIDFESKPKKEDIIANSCFLKEMHQP</sequence>
<dbReference type="Proteomes" id="UP000789739">
    <property type="component" value="Unassembled WGS sequence"/>
</dbReference>
<reference evidence="2" key="1">
    <citation type="submission" date="2021-06" db="EMBL/GenBank/DDBJ databases">
        <authorList>
            <person name="Kallberg Y."/>
            <person name="Tangrot J."/>
            <person name="Rosling A."/>
        </authorList>
    </citation>
    <scope>NUCLEOTIDE SEQUENCE</scope>
    <source>
        <strain evidence="2">BR232B</strain>
    </source>
</reference>
<dbReference type="GO" id="GO:0051260">
    <property type="term" value="P:protein homooligomerization"/>
    <property type="evidence" value="ECO:0007669"/>
    <property type="project" value="InterPro"/>
</dbReference>
<dbReference type="AlphaFoldDB" id="A0A9N9FXU9"/>
<protein>
    <submittedName>
        <fullName evidence="2">10761_t:CDS:1</fullName>
    </submittedName>
</protein>
<dbReference type="EMBL" id="CAJVPI010000698">
    <property type="protein sequence ID" value="CAG8563829.1"/>
    <property type="molecule type" value="Genomic_DNA"/>
</dbReference>
<dbReference type="PANTHER" id="PTHR14499">
    <property type="entry name" value="POTASSIUM CHANNEL TETRAMERIZATION DOMAIN-CONTAINING"/>
    <property type="match status" value="1"/>
</dbReference>
<organism evidence="2 3">
    <name type="scientific">Paraglomus brasilianum</name>
    <dbReference type="NCBI Taxonomy" id="144538"/>
    <lineage>
        <taxon>Eukaryota</taxon>
        <taxon>Fungi</taxon>
        <taxon>Fungi incertae sedis</taxon>
        <taxon>Mucoromycota</taxon>
        <taxon>Glomeromycotina</taxon>
        <taxon>Glomeromycetes</taxon>
        <taxon>Paraglomerales</taxon>
        <taxon>Paraglomeraceae</taxon>
        <taxon>Paraglomus</taxon>
    </lineage>
</organism>
<evidence type="ECO:0000259" key="1">
    <source>
        <dbReference type="Pfam" id="PF02214"/>
    </source>
</evidence>
<gene>
    <name evidence="2" type="ORF">PBRASI_LOCUS5732</name>
</gene>
<keyword evidence="3" id="KW-1185">Reference proteome</keyword>
<dbReference type="SUPFAM" id="SSF54695">
    <property type="entry name" value="POZ domain"/>
    <property type="match status" value="1"/>
</dbReference>
<dbReference type="InterPro" id="IPR011333">
    <property type="entry name" value="SKP1/BTB/POZ_sf"/>
</dbReference>
<name>A0A9N9FXU9_9GLOM</name>
<accession>A0A9N9FXU9</accession>
<dbReference type="PANTHER" id="PTHR14499:SF136">
    <property type="entry name" value="GH08630P"/>
    <property type="match status" value="1"/>
</dbReference>
<comment type="caution">
    <text evidence="2">The sequence shown here is derived from an EMBL/GenBank/DDBJ whole genome shotgun (WGS) entry which is preliminary data.</text>
</comment>
<proteinExistence type="predicted"/>
<evidence type="ECO:0000313" key="3">
    <source>
        <dbReference type="Proteomes" id="UP000789739"/>
    </source>
</evidence>
<feature type="domain" description="Potassium channel tetramerisation-type BTB" evidence="1">
    <location>
        <begin position="6"/>
        <end position="99"/>
    </location>
</feature>
<dbReference type="Pfam" id="PF02214">
    <property type="entry name" value="BTB_2"/>
    <property type="match status" value="1"/>
</dbReference>
<dbReference type="InterPro" id="IPR003131">
    <property type="entry name" value="T1-type_BTB"/>
</dbReference>
<evidence type="ECO:0000313" key="2">
    <source>
        <dbReference type="EMBL" id="CAG8563829.1"/>
    </source>
</evidence>
<dbReference type="Gene3D" id="3.30.710.10">
    <property type="entry name" value="Potassium Channel Kv1.1, Chain A"/>
    <property type="match status" value="1"/>
</dbReference>
<dbReference type="OrthoDB" id="2414723at2759"/>